<accession>A0AAI9E8B3</accession>
<reference evidence="3" key="1">
    <citation type="submission" date="2023-11" db="EMBL/GenBank/DDBJ databases">
        <authorList>
            <person name="Alioto T."/>
            <person name="Alioto T."/>
            <person name="Gomez Garrido J."/>
        </authorList>
    </citation>
    <scope>NUCLEOTIDE SEQUENCE</scope>
</reference>
<dbReference type="SUPFAM" id="SSF52540">
    <property type="entry name" value="P-loop containing nucleoside triphosphate hydrolases"/>
    <property type="match status" value="1"/>
</dbReference>
<feature type="compositionally biased region" description="Polar residues" evidence="2">
    <location>
        <begin position="50"/>
        <end position="64"/>
    </location>
</feature>
<keyword evidence="1" id="KW-0175">Coiled coil</keyword>
<comment type="caution">
    <text evidence="3">The sequence shown here is derived from an EMBL/GenBank/DDBJ whole genome shotgun (WGS) entry which is preliminary data.</text>
</comment>
<dbReference type="Gene3D" id="3.40.50.300">
    <property type="entry name" value="P-loop containing nucleotide triphosphate hydrolases"/>
    <property type="match status" value="1"/>
</dbReference>
<dbReference type="Proteomes" id="UP001296104">
    <property type="component" value="Unassembled WGS sequence"/>
</dbReference>
<evidence type="ECO:0000313" key="4">
    <source>
        <dbReference type="Proteomes" id="UP001296104"/>
    </source>
</evidence>
<evidence type="ECO:0000256" key="1">
    <source>
        <dbReference type="SAM" id="Coils"/>
    </source>
</evidence>
<feature type="region of interest" description="Disordered" evidence="2">
    <location>
        <begin position="1"/>
        <end position="130"/>
    </location>
</feature>
<feature type="compositionally biased region" description="Polar residues" evidence="2">
    <location>
        <begin position="119"/>
        <end position="130"/>
    </location>
</feature>
<evidence type="ECO:0000313" key="3">
    <source>
        <dbReference type="EMBL" id="CAK3861188.1"/>
    </source>
</evidence>
<dbReference type="AlphaFoldDB" id="A0AAI9E8B3"/>
<sequence length="1103" mass="124200">MDKTPESKGVKRLGGPLMPSTSEDDHQQDGGSSPKRTKLDNQPDTRSDIQYDTQPVTQHDTQPEPNVAEEMNWDQQRKSHDQWKSDLFVPQDKQASDAQVGNNGAEVEPTQVTVEKAVSPSQEVITSEPDSTIEEIEMPGHVFEEAKAPTASPEAAIARSDITSDDEITSQNDSDSQELGADPERATRETSHDSSPTAYRYVDPDLLQKRQRELLSALPQGFPRLACYLPDFKEAEGLVEFVCDKFIAGAQEIKKQGYVNEEIDVVCDDLAACRSAEDQYGKVGPVACLGTTGKGKTSTISSLLDDPDAGFASGGSKRGTYISHEYCAASPDEAADLVVELFYLSSDRIKTQVKEFVANILRYLQLRSGEDEDGSDDELDEDESALIDIKGITALECLADVLCGERRFANTQSIEEFCREKLKQNASSDKIFKEFMPTLKALMAPRKRDHDVETLRATESKALHQKVRQLTRGSMNRRGVDREPSAWPFVTKVQVRQVNKYLDAGLILADTPGSGDNNYHVVENTQRSIQDAGTIMIITHHLRFHDDEALRQHLKTCIRLGKMNNIILVLTKIDEMSNYNEEERLSLSPEEAGELDAAETRLEVLRLKVEETRQKKQNARANKMQDDYMRYDGDLQDLEAAEKKAEAHLRQSHIMLRCNELRRQATEMLRAVDKSAFAPKLKAFPISNTQYQLHLSNNGKKCPFLDLEATGIPSLRRELLTISAGGKSRTLQHICTRKLPWLFAGIELILTKTPVERKDKLRNVVAQLICEESSIFKDMKRELMNSYDKTIIKAISDNIPGWSEACSGMLNIELSTLHGGTLLGVLRRDGKWKHKKLGKVFNLTKNIHEIFLLGNKNKKIVVAFEKFGDYYLGLVVKQFYMRLKDKLDKLRKTLTEGQYGKGMRMGPFSRYIMGTYDDIEHAMEKQFAKLEAKITSIRHALTLEPMNDDYDEKNGVNGEMYQHIFGRAMGQSYKESRTADDHGKLKGKAAKRARLAVIEANLTTPDKEKNLFHCVGNMGRERLESFFDEWAETSADIVNGAFAKIQQNFDTHFRDQQTIKSEDQPEAEEKLKSMIAEANSVIGGRMKELMDTCASFERTNSTA</sequence>
<dbReference type="EMBL" id="CAVMBE010000007">
    <property type="protein sequence ID" value="CAK3861188.1"/>
    <property type="molecule type" value="Genomic_DNA"/>
</dbReference>
<evidence type="ECO:0000256" key="2">
    <source>
        <dbReference type="SAM" id="MobiDB-lite"/>
    </source>
</evidence>
<dbReference type="PANTHER" id="PTHR36681">
    <property type="entry name" value="NUCLEAR GTPASE, GERMINAL CENTER-ASSOCIATED, TANDEM DUPLICATE 3"/>
    <property type="match status" value="1"/>
</dbReference>
<dbReference type="InterPro" id="IPR027417">
    <property type="entry name" value="P-loop_NTPase"/>
</dbReference>
<feature type="compositionally biased region" description="Basic and acidic residues" evidence="2">
    <location>
        <begin position="182"/>
        <end position="192"/>
    </location>
</feature>
<proteinExistence type="predicted"/>
<protein>
    <submittedName>
        <fullName evidence="3">Uncharacterized protein</fullName>
    </submittedName>
</protein>
<gene>
    <name evidence="3" type="ORF">LECACI_7A001823</name>
</gene>
<organism evidence="3 4">
    <name type="scientific">Lecanosticta acicola</name>
    <dbReference type="NCBI Taxonomy" id="111012"/>
    <lineage>
        <taxon>Eukaryota</taxon>
        <taxon>Fungi</taxon>
        <taxon>Dikarya</taxon>
        <taxon>Ascomycota</taxon>
        <taxon>Pezizomycotina</taxon>
        <taxon>Dothideomycetes</taxon>
        <taxon>Dothideomycetidae</taxon>
        <taxon>Mycosphaerellales</taxon>
        <taxon>Mycosphaerellaceae</taxon>
        <taxon>Lecanosticta</taxon>
    </lineage>
</organism>
<feature type="coiled-coil region" evidence="1">
    <location>
        <begin position="595"/>
        <end position="641"/>
    </location>
</feature>
<feature type="region of interest" description="Disordered" evidence="2">
    <location>
        <begin position="160"/>
        <end position="202"/>
    </location>
</feature>
<keyword evidence="4" id="KW-1185">Reference proteome</keyword>
<feature type="compositionally biased region" description="Basic and acidic residues" evidence="2">
    <location>
        <begin position="37"/>
        <end position="49"/>
    </location>
</feature>
<feature type="compositionally biased region" description="Basic and acidic residues" evidence="2">
    <location>
        <begin position="75"/>
        <end position="84"/>
    </location>
</feature>
<dbReference type="PANTHER" id="PTHR36681:SF3">
    <property type="entry name" value="NUCLEAR GTPASE, GERMINAL CENTER-ASSOCIATED, TANDEM DUPLICATE 3"/>
    <property type="match status" value="1"/>
</dbReference>
<name>A0AAI9E8B3_9PEZI</name>